<dbReference type="EMBL" id="KX607102">
    <property type="protein sequence ID" value="AON96485.1"/>
    <property type="molecule type" value="Genomic_DNA"/>
</dbReference>
<reference evidence="1" key="1">
    <citation type="submission" date="2016-07" db="EMBL/GenBank/DDBJ databases">
        <authorList>
            <person name="Vestergaard G."/>
            <person name="Garrett R.A."/>
        </authorList>
    </citation>
    <scope>NUCLEOTIDE SEQUENCE [LARGE SCALE GENOMIC DNA]</scope>
    <source>
        <strain evidence="1">ATV.v1</strain>
    </source>
</reference>
<protein>
    <submittedName>
        <fullName evidence="1">Uncharacterized protein</fullName>
    </submittedName>
</protein>
<dbReference type="Proteomes" id="UP000225139">
    <property type="component" value="Segment"/>
</dbReference>
<name>A0A1C9EG79_ATV</name>
<proteinExistence type="predicted"/>
<evidence type="ECO:0000313" key="1">
    <source>
        <dbReference type="EMBL" id="AON96485.1"/>
    </source>
</evidence>
<sequence>MMNCLEILISKGYNMQGYSPDTLLLLSEKEGNDVEECEAYFSWLEAVYG</sequence>
<organism evidence="1">
    <name type="scientific">Acidianus two-tailed phage variant 1</name>
    <dbReference type="NCBI Taxonomy" id="1898550"/>
    <lineage>
        <taxon>Viruses</taxon>
        <taxon>Viruses incertae sedis</taxon>
        <taxon>Bicaudaviridae</taxon>
        <taxon>Bicaudavirus</taxon>
        <taxon>Acidianus two-tailed virus</taxon>
    </lineage>
</organism>
<accession>A0A1C9EG79</accession>